<dbReference type="GO" id="GO:0016747">
    <property type="term" value="F:acyltransferase activity, transferring groups other than amino-acyl groups"/>
    <property type="evidence" value="ECO:0007669"/>
    <property type="project" value="InterPro"/>
</dbReference>
<keyword evidence="1" id="KW-1133">Transmembrane helix</keyword>
<dbReference type="PANTHER" id="PTHR43415:SF4">
    <property type="entry name" value="N-ACETYLTRANSFERASE DOMAIN-CONTAINING PROTEIN"/>
    <property type="match status" value="1"/>
</dbReference>
<proteinExistence type="predicted"/>
<evidence type="ECO:0000313" key="4">
    <source>
        <dbReference type="Proteomes" id="UP000736328"/>
    </source>
</evidence>
<keyword evidence="1" id="KW-0472">Membrane</keyword>
<dbReference type="EMBL" id="JACQXR010000030">
    <property type="protein sequence ID" value="MBI4726081.1"/>
    <property type="molecule type" value="Genomic_DNA"/>
</dbReference>
<feature type="domain" description="N-acetyltransferase" evidence="2">
    <location>
        <begin position="9"/>
        <end position="179"/>
    </location>
</feature>
<dbReference type="Gene3D" id="3.40.630.30">
    <property type="match status" value="1"/>
</dbReference>
<evidence type="ECO:0000259" key="2">
    <source>
        <dbReference type="PROSITE" id="PS51186"/>
    </source>
</evidence>
<sequence>MILAKGEIVWLRRRTLEDVPIFFKWRQMNGQAKLFDAPWEKDQPEPDEEYIARITKSIEGEKEDKFGMAIIVENESTRPIGTVNCYADKGNQDHKYVGVAIYEDSLISKGLGTEALKLWIDYLFRSRNLHHIGIETWSFNKRMIRVAEKIGFKNEGCEREIREWNGEWLDKLHYGLNRNEWENGAQQNMKKNGKGNNTFDSIVKITNLYVAMLGIVGLLATVGIFPIRSKPQIKVLRPIYIFNMAKVSESIDSSKMRNYFRVEGKDKNVLAPYGKPEDMDTKKGMPYYLPYERLKNWKQQGWSGLSPWYIFGITDSSVLPKQTLNYSAYRTDEEKRLGLSMLYVSDVLEEAAKNKLDLGQSLVDNPLEQLYKLKGDKPGLIDNENLMKFVLATKVYSFITVSNKTSELMGNIRFFVNDVVYSGYLEVVGFTAASTVSEINPNSPNLCYTIERLEPGQSIEFLIKGYKTIRESEIKITMPFMAGIRKDIVIMMMVLIFVFVITLYLFPKYKNIRKVEQIRK</sequence>
<evidence type="ECO:0000256" key="1">
    <source>
        <dbReference type="SAM" id="Phobius"/>
    </source>
</evidence>
<feature type="transmembrane region" description="Helical" evidence="1">
    <location>
        <begin position="488"/>
        <end position="506"/>
    </location>
</feature>
<dbReference type="AlphaFoldDB" id="A0A933MK78"/>
<evidence type="ECO:0000313" key="3">
    <source>
        <dbReference type="EMBL" id="MBI4726081.1"/>
    </source>
</evidence>
<gene>
    <name evidence="3" type="ORF">HY768_02460</name>
</gene>
<organism evidence="3 4">
    <name type="scientific">candidate division TA06 bacterium</name>
    <dbReference type="NCBI Taxonomy" id="2250710"/>
    <lineage>
        <taxon>Bacteria</taxon>
        <taxon>Bacteria division TA06</taxon>
    </lineage>
</organism>
<dbReference type="Proteomes" id="UP000736328">
    <property type="component" value="Unassembled WGS sequence"/>
</dbReference>
<comment type="caution">
    <text evidence="3">The sequence shown here is derived from an EMBL/GenBank/DDBJ whole genome shotgun (WGS) entry which is preliminary data.</text>
</comment>
<dbReference type="PANTHER" id="PTHR43415">
    <property type="entry name" value="SPERMIDINE N(1)-ACETYLTRANSFERASE"/>
    <property type="match status" value="1"/>
</dbReference>
<accession>A0A933MK78</accession>
<protein>
    <submittedName>
        <fullName evidence="3">GNAT family N-acetyltransferase</fullName>
    </submittedName>
</protein>
<name>A0A933MK78_UNCT6</name>
<reference evidence="3" key="1">
    <citation type="submission" date="2020-07" db="EMBL/GenBank/DDBJ databases">
        <title>Huge and variable diversity of episymbiotic CPR bacteria and DPANN archaea in groundwater ecosystems.</title>
        <authorList>
            <person name="He C.Y."/>
            <person name="Keren R."/>
            <person name="Whittaker M."/>
            <person name="Farag I.F."/>
            <person name="Doudna J."/>
            <person name="Cate J.H.D."/>
            <person name="Banfield J.F."/>
        </authorList>
    </citation>
    <scope>NUCLEOTIDE SEQUENCE</scope>
    <source>
        <strain evidence="3">NC_groundwater_1520_Pr4_B-0.1um_53_5</strain>
    </source>
</reference>
<dbReference type="Pfam" id="PF13302">
    <property type="entry name" value="Acetyltransf_3"/>
    <property type="match status" value="1"/>
</dbReference>
<dbReference type="PROSITE" id="PS51186">
    <property type="entry name" value="GNAT"/>
    <property type="match status" value="1"/>
</dbReference>
<dbReference type="SUPFAM" id="SSF55729">
    <property type="entry name" value="Acyl-CoA N-acyltransferases (Nat)"/>
    <property type="match status" value="1"/>
</dbReference>
<dbReference type="InterPro" id="IPR000182">
    <property type="entry name" value="GNAT_dom"/>
</dbReference>
<feature type="transmembrane region" description="Helical" evidence="1">
    <location>
        <begin position="208"/>
        <end position="227"/>
    </location>
</feature>
<dbReference type="InterPro" id="IPR016181">
    <property type="entry name" value="Acyl_CoA_acyltransferase"/>
</dbReference>
<keyword evidence="1" id="KW-0812">Transmembrane</keyword>